<dbReference type="Proteomes" id="UP001159405">
    <property type="component" value="Unassembled WGS sequence"/>
</dbReference>
<gene>
    <name evidence="7" type="ORF">PLOB_00012297</name>
</gene>
<dbReference type="CDD" id="cd05157">
    <property type="entry name" value="ETNK_euk"/>
    <property type="match status" value="1"/>
</dbReference>
<feature type="region of interest" description="Disordered" evidence="6">
    <location>
        <begin position="1"/>
        <end position="29"/>
    </location>
</feature>
<keyword evidence="2" id="KW-1208">Phospholipid metabolism</keyword>
<dbReference type="EMBL" id="CALNXK010000169">
    <property type="protein sequence ID" value="CAH3172026.1"/>
    <property type="molecule type" value="Genomic_DNA"/>
</dbReference>
<organism evidence="7 8">
    <name type="scientific">Porites lobata</name>
    <dbReference type="NCBI Taxonomy" id="104759"/>
    <lineage>
        <taxon>Eukaryota</taxon>
        <taxon>Metazoa</taxon>
        <taxon>Cnidaria</taxon>
        <taxon>Anthozoa</taxon>
        <taxon>Hexacorallia</taxon>
        <taxon>Scleractinia</taxon>
        <taxon>Fungiina</taxon>
        <taxon>Poritidae</taxon>
        <taxon>Porites</taxon>
    </lineage>
</organism>
<evidence type="ECO:0000256" key="4">
    <source>
        <dbReference type="ARBA" id="ARBA00038211"/>
    </source>
</evidence>
<evidence type="ECO:0000256" key="5">
    <source>
        <dbReference type="ARBA" id="ARBA00038874"/>
    </source>
</evidence>
<dbReference type="Gene3D" id="3.30.200.20">
    <property type="entry name" value="Phosphorylase Kinase, domain 1"/>
    <property type="match status" value="1"/>
</dbReference>
<keyword evidence="1" id="KW-0594">Phospholipid biosynthesis</keyword>
<dbReference type="EC" id="2.7.1.82" evidence="5"/>
<sequence>MGSEELSSFRPSFVVKAEPLDNSQSFDYTKMKSEYFSFPAYRADWKTSASGQDEEDSEEGENEDEGIEENRESSASEDLGTSTPTRVPLQAHSVGSTPRDQQNSLSGSPVNRGSQDIVIPGIPSNTQNGINIVFHKHCKLNMDTSGKMYGREGYSSEGYLTRVERFTPELPPSFVYSTRSEPKITSGICGSREAEDSHLPEYEEKSPPARSTVLICQWIQLEKMMNHVCGLGFYKIEDLVTHITEVHLVSATPVGFVCCWKECMRNGMPFKAKLDPVNTEESIKPLLKQIRPEWDLEKVKFKEFTEGISNKLIGCNLPGLGHSEMILFRLYGNKTELFIDREKELETFQILHSKGYGPPVYGTLENGISYGFLPGEVLDTDTIANPHISSLIARHMAHLHATKIDHENSRHKAEPMLFSGMTKYLNLLPEKFEDPEKNERFEKQAPSKAKLKEEIELLQSVLLKHNCPVVFCHNDLLCKNIVYDETKDTILSIDYEYAAMNFLPHDIGNHFCEYAGVDEVDYSLYPKREHQLKFIAVYLEEAAKLRGEANPIISEAEIEMLYVQANQFALGAHFYWAIVGRVLGKLLGSYTHWQLILGSFRYGITRFNEYFRRKDEFLALSYDN</sequence>
<dbReference type="SUPFAM" id="SSF56112">
    <property type="entry name" value="Protein kinase-like (PK-like)"/>
    <property type="match status" value="1"/>
</dbReference>
<evidence type="ECO:0000256" key="1">
    <source>
        <dbReference type="ARBA" id="ARBA00023209"/>
    </source>
</evidence>
<keyword evidence="8" id="KW-1185">Reference proteome</keyword>
<evidence type="ECO:0000313" key="7">
    <source>
        <dbReference type="EMBL" id="CAH3172026.1"/>
    </source>
</evidence>
<feature type="compositionally biased region" description="Polar residues" evidence="6">
    <location>
        <begin position="93"/>
        <end position="114"/>
    </location>
</feature>
<feature type="region of interest" description="Disordered" evidence="6">
    <location>
        <begin position="46"/>
        <end position="121"/>
    </location>
</feature>
<dbReference type="PANTHER" id="PTHR22603">
    <property type="entry name" value="CHOLINE/ETHANOALAMINE KINASE"/>
    <property type="match status" value="1"/>
</dbReference>
<keyword evidence="1" id="KW-0443">Lipid metabolism</keyword>
<protein>
    <recommendedName>
        <fullName evidence="5">ethanolamine kinase</fullName>
        <ecNumber evidence="5">2.7.1.82</ecNumber>
    </recommendedName>
</protein>
<feature type="compositionally biased region" description="Acidic residues" evidence="6">
    <location>
        <begin position="52"/>
        <end position="67"/>
    </location>
</feature>
<comment type="similarity">
    <text evidence="4">Belongs to the choline/ethanolamine kinase family.</text>
</comment>
<evidence type="ECO:0000256" key="3">
    <source>
        <dbReference type="ARBA" id="ARBA00037883"/>
    </source>
</evidence>
<reference evidence="7 8" key="1">
    <citation type="submission" date="2022-05" db="EMBL/GenBank/DDBJ databases">
        <authorList>
            <consortium name="Genoscope - CEA"/>
            <person name="William W."/>
        </authorList>
    </citation>
    <scope>NUCLEOTIDE SEQUENCE [LARGE SCALE GENOMIC DNA]</scope>
</reference>
<name>A0ABN8QZH6_9CNID</name>
<evidence type="ECO:0000256" key="2">
    <source>
        <dbReference type="ARBA" id="ARBA00023264"/>
    </source>
</evidence>
<comment type="caution">
    <text evidence="7">The sequence shown here is derived from an EMBL/GenBank/DDBJ whole genome shotgun (WGS) entry which is preliminary data.</text>
</comment>
<dbReference type="InterPro" id="IPR011009">
    <property type="entry name" value="Kinase-like_dom_sf"/>
</dbReference>
<comment type="pathway">
    <text evidence="3">Phospholipid metabolism; phosphatidylethanolamine biosynthesis; phosphatidylethanolamine from ethanolamine: step 1/3.</text>
</comment>
<dbReference type="Pfam" id="PF01633">
    <property type="entry name" value="Choline_kinase"/>
    <property type="match status" value="1"/>
</dbReference>
<keyword evidence="1" id="KW-0444">Lipid biosynthesis</keyword>
<dbReference type="Gene3D" id="3.90.1200.10">
    <property type="match status" value="1"/>
</dbReference>
<dbReference type="PANTHER" id="PTHR22603:SF66">
    <property type="entry name" value="ETHANOLAMINE KINASE"/>
    <property type="match status" value="1"/>
</dbReference>
<evidence type="ECO:0000313" key="8">
    <source>
        <dbReference type="Proteomes" id="UP001159405"/>
    </source>
</evidence>
<accession>A0ABN8QZH6</accession>
<evidence type="ECO:0000256" key="6">
    <source>
        <dbReference type="SAM" id="MobiDB-lite"/>
    </source>
</evidence>
<proteinExistence type="inferred from homology"/>
<feature type="compositionally biased region" description="Polar residues" evidence="6">
    <location>
        <begin position="1"/>
        <end position="10"/>
    </location>
</feature>
<dbReference type="Gene3D" id="3.30.160.60">
    <property type="entry name" value="Classic Zinc Finger"/>
    <property type="match status" value="1"/>
</dbReference>